<accession>A0A6C0BG49</accession>
<sequence>MNITDIDQYIIDSRDFAEAHKNLKDKLENENKHLKELTISYEILERHISNVDLTNVKNAIEAKKSEIDLLANKFNQESETVKNKKTYCMQLIQNLHTVYTQLYNLEQHNSNSEVDPFMVKMNKFLYPNLSDNHQLRREPPIAGVFKSENGLVIESKADTHETPEIAEATSHSKVLNIPITTPPKVKTIDIAKNFSFPWRTD</sequence>
<organism evidence="2">
    <name type="scientific">viral metagenome</name>
    <dbReference type="NCBI Taxonomy" id="1070528"/>
    <lineage>
        <taxon>unclassified sequences</taxon>
        <taxon>metagenomes</taxon>
        <taxon>organismal metagenomes</taxon>
    </lineage>
</organism>
<evidence type="ECO:0000313" key="2">
    <source>
        <dbReference type="EMBL" id="QHS90714.1"/>
    </source>
</evidence>
<evidence type="ECO:0000256" key="1">
    <source>
        <dbReference type="SAM" id="Coils"/>
    </source>
</evidence>
<protein>
    <submittedName>
        <fullName evidence="2">Uncharacterized protein</fullName>
    </submittedName>
</protein>
<keyword evidence="1" id="KW-0175">Coiled coil</keyword>
<dbReference type="EMBL" id="MN739143">
    <property type="protein sequence ID" value="QHS90714.1"/>
    <property type="molecule type" value="Genomic_DNA"/>
</dbReference>
<dbReference type="AlphaFoldDB" id="A0A6C0BG49"/>
<reference evidence="2" key="1">
    <citation type="journal article" date="2020" name="Nature">
        <title>Giant virus diversity and host interactions through global metagenomics.</title>
        <authorList>
            <person name="Schulz F."/>
            <person name="Roux S."/>
            <person name="Paez-Espino D."/>
            <person name="Jungbluth S."/>
            <person name="Walsh D.A."/>
            <person name="Denef V.J."/>
            <person name="McMahon K.D."/>
            <person name="Konstantinidis K.T."/>
            <person name="Eloe-Fadrosh E.A."/>
            <person name="Kyrpides N.C."/>
            <person name="Woyke T."/>
        </authorList>
    </citation>
    <scope>NUCLEOTIDE SEQUENCE</scope>
    <source>
        <strain evidence="2">GVMAG-M-3300010354-11</strain>
    </source>
</reference>
<proteinExistence type="predicted"/>
<feature type="coiled-coil region" evidence="1">
    <location>
        <begin position="17"/>
        <end position="73"/>
    </location>
</feature>
<name>A0A6C0BG49_9ZZZZ</name>